<keyword evidence="2" id="KW-0808">Transferase</keyword>
<proteinExistence type="predicted"/>
<dbReference type="CDD" id="cd02440">
    <property type="entry name" value="AdoMet_MTases"/>
    <property type="match status" value="1"/>
</dbReference>
<dbReference type="InterPro" id="IPR029063">
    <property type="entry name" value="SAM-dependent_MTases_sf"/>
</dbReference>
<keyword evidence="3" id="KW-1185">Reference proteome</keyword>
<sequence length="251" mass="28724">MEIELLEGERLDRIAGTELQIIQSSDVFSFSIDAILLSRFVQVPIRKGRILDLCSGNGVIPIALTTRTQAQIVGIEIQKRLIDMARRSVLLNQLEHRLSFVHENVVDVQLEGSFDVVTCNPPYFPTNTKRDQNMNEYVAIARHEIHCTLSDVIRVASRYVKHGGRVAFVHRPERLTDLLNEMRVCKIEPKRIQFVHAKPSKEANIVLVEGRKEGRAGVTCLPPIFVYNEEDRYHEAFLQIYEGEFRTKVGM</sequence>
<dbReference type="RefSeq" id="WP_035345755.1">
    <property type="nucleotide sequence ID" value="NZ_BAUU01000023.1"/>
</dbReference>
<dbReference type="STRING" id="1236971.JCM9152_3210"/>
<comment type="caution">
    <text evidence="2">The sequence shown here is derived from an EMBL/GenBank/DDBJ whole genome shotgun (WGS) entry which is preliminary data.</text>
</comment>
<dbReference type="OrthoDB" id="9777257at2"/>
<dbReference type="Pfam" id="PF05175">
    <property type="entry name" value="MTS"/>
    <property type="match status" value="1"/>
</dbReference>
<feature type="domain" description="Methyltransferase small" evidence="1">
    <location>
        <begin position="20"/>
        <end position="143"/>
    </location>
</feature>
<dbReference type="PANTHER" id="PTHR47739:SF1">
    <property type="entry name" value="TRNA1(VAL) (ADENINE(37)-N6)-METHYLTRANSFERASE"/>
    <property type="match status" value="1"/>
</dbReference>
<dbReference type="GO" id="GO:0008168">
    <property type="term" value="F:methyltransferase activity"/>
    <property type="evidence" value="ECO:0007669"/>
    <property type="project" value="UniProtKB-KW"/>
</dbReference>
<dbReference type="Gene3D" id="3.40.50.150">
    <property type="entry name" value="Vaccinia Virus protein VP39"/>
    <property type="match status" value="1"/>
</dbReference>
<dbReference type="InterPro" id="IPR050210">
    <property type="entry name" value="tRNA_Adenine-N(6)_MTase"/>
</dbReference>
<gene>
    <name evidence="2" type="ORF">JCM9152_3210</name>
</gene>
<organism evidence="2 3">
    <name type="scientific">Halalkalibacter hemicellulosilyticusJCM 9152</name>
    <dbReference type="NCBI Taxonomy" id="1236971"/>
    <lineage>
        <taxon>Bacteria</taxon>
        <taxon>Bacillati</taxon>
        <taxon>Bacillota</taxon>
        <taxon>Bacilli</taxon>
        <taxon>Bacillales</taxon>
        <taxon>Bacillaceae</taxon>
        <taxon>Halalkalibacter</taxon>
    </lineage>
</organism>
<dbReference type="Proteomes" id="UP000018895">
    <property type="component" value="Unassembled WGS sequence"/>
</dbReference>
<keyword evidence="2" id="KW-0489">Methyltransferase</keyword>
<name>W4QHX1_9BACI</name>
<evidence type="ECO:0000259" key="1">
    <source>
        <dbReference type="Pfam" id="PF05175"/>
    </source>
</evidence>
<protein>
    <submittedName>
        <fullName evidence="2">tRNA (Adenine37-N(6))-methyltransferase TrmN6</fullName>
    </submittedName>
</protein>
<dbReference type="PANTHER" id="PTHR47739">
    <property type="entry name" value="TRNA1(VAL) (ADENINE(37)-N6)-METHYLTRANSFERASE"/>
    <property type="match status" value="1"/>
</dbReference>
<dbReference type="InterPro" id="IPR007848">
    <property type="entry name" value="Small_mtfrase_dom"/>
</dbReference>
<evidence type="ECO:0000313" key="2">
    <source>
        <dbReference type="EMBL" id="GAE31725.1"/>
    </source>
</evidence>
<accession>W4QHX1</accession>
<dbReference type="AlphaFoldDB" id="W4QHX1"/>
<dbReference type="EMBL" id="BAUU01000023">
    <property type="protein sequence ID" value="GAE31725.1"/>
    <property type="molecule type" value="Genomic_DNA"/>
</dbReference>
<dbReference type="GO" id="GO:0032259">
    <property type="term" value="P:methylation"/>
    <property type="evidence" value="ECO:0007669"/>
    <property type="project" value="UniProtKB-KW"/>
</dbReference>
<dbReference type="SUPFAM" id="SSF53335">
    <property type="entry name" value="S-adenosyl-L-methionine-dependent methyltransferases"/>
    <property type="match status" value="1"/>
</dbReference>
<reference evidence="2" key="1">
    <citation type="journal article" date="2014" name="Genome Announc.">
        <title>Draft Genome Sequences of Three Alkaliphilic Bacillus Strains, Bacillus wakoensis JCM 9140T, Bacillus akibai JCM 9157T, and Bacillus hemicellulosilyticus JCM 9152T.</title>
        <authorList>
            <person name="Yuki M."/>
            <person name="Oshima K."/>
            <person name="Suda W."/>
            <person name="Oshida Y."/>
            <person name="Kitamura K."/>
            <person name="Iida T."/>
            <person name="Hattori M."/>
            <person name="Ohkuma M."/>
        </authorList>
    </citation>
    <scope>NUCLEOTIDE SEQUENCE [LARGE SCALE GENOMIC DNA]</scope>
    <source>
        <strain evidence="2">JCM 9152</strain>
    </source>
</reference>
<evidence type="ECO:0000313" key="3">
    <source>
        <dbReference type="Proteomes" id="UP000018895"/>
    </source>
</evidence>